<proteinExistence type="predicted"/>
<reference evidence="2 3" key="1">
    <citation type="submission" date="2010-05" db="EMBL/GenBank/DDBJ databases">
        <title>The Genome Sequence of Thecamonas trahens ATCC 50062.</title>
        <authorList>
            <consortium name="The Broad Institute Genome Sequencing Platform"/>
            <person name="Russ C."/>
            <person name="Cuomo C."/>
            <person name="Shea T."/>
            <person name="Young S.K."/>
            <person name="Zeng Q."/>
            <person name="Koehrsen M."/>
            <person name="Haas B."/>
            <person name="Borodovsky M."/>
            <person name="Guigo R."/>
            <person name="Alvarado L."/>
            <person name="Berlin A."/>
            <person name="Bochicchio J."/>
            <person name="Borenstein D."/>
            <person name="Chapman S."/>
            <person name="Chen Z."/>
            <person name="Freedman E."/>
            <person name="Gellesch M."/>
            <person name="Goldberg J."/>
            <person name="Griggs A."/>
            <person name="Gujja S."/>
            <person name="Heilman E."/>
            <person name="Heiman D."/>
            <person name="Hepburn T."/>
            <person name="Howarth C."/>
            <person name="Jen D."/>
            <person name="Larson L."/>
            <person name="Mehta T."/>
            <person name="Park D."/>
            <person name="Pearson M."/>
            <person name="Roberts A."/>
            <person name="Saif S."/>
            <person name="Shenoy N."/>
            <person name="Sisk P."/>
            <person name="Stolte C."/>
            <person name="Sykes S."/>
            <person name="Thomson T."/>
            <person name="Walk T."/>
            <person name="White J."/>
            <person name="Yandava C."/>
            <person name="Burger G."/>
            <person name="Gray M.W."/>
            <person name="Holland P.W.H."/>
            <person name="King N."/>
            <person name="Lang F.B.F."/>
            <person name="Roger A.J."/>
            <person name="Ruiz-Trillo I."/>
            <person name="Lander E."/>
            <person name="Nusbaum C."/>
        </authorList>
    </citation>
    <scope>NUCLEOTIDE SEQUENCE [LARGE SCALE GENOMIC DNA]</scope>
    <source>
        <strain evidence="2 3">ATCC 50062</strain>
    </source>
</reference>
<dbReference type="PROSITE" id="PS51257">
    <property type="entry name" value="PROKAR_LIPOPROTEIN"/>
    <property type="match status" value="1"/>
</dbReference>
<feature type="chain" id="PRO_5005537684" evidence="1">
    <location>
        <begin position="28"/>
        <end position="223"/>
    </location>
</feature>
<dbReference type="RefSeq" id="XP_013754237.1">
    <property type="nucleotide sequence ID" value="XM_013898783.1"/>
</dbReference>
<dbReference type="GeneID" id="25568191"/>
<accession>A0A0L0DNG7</accession>
<organism evidence="2 3">
    <name type="scientific">Thecamonas trahens ATCC 50062</name>
    <dbReference type="NCBI Taxonomy" id="461836"/>
    <lineage>
        <taxon>Eukaryota</taxon>
        <taxon>Apusozoa</taxon>
        <taxon>Apusomonadida</taxon>
        <taxon>Apusomonadidae</taxon>
        <taxon>Thecamonas</taxon>
    </lineage>
</organism>
<evidence type="ECO:0000313" key="2">
    <source>
        <dbReference type="EMBL" id="KNC53857.1"/>
    </source>
</evidence>
<gene>
    <name evidence="2" type="ORF">AMSG_09808</name>
</gene>
<evidence type="ECO:0000313" key="3">
    <source>
        <dbReference type="Proteomes" id="UP000054408"/>
    </source>
</evidence>
<keyword evidence="1" id="KW-0732">Signal</keyword>
<evidence type="ECO:0000256" key="1">
    <source>
        <dbReference type="SAM" id="SignalP"/>
    </source>
</evidence>
<keyword evidence="3" id="KW-1185">Reference proteome</keyword>
<dbReference type="Proteomes" id="UP000054408">
    <property type="component" value="Unassembled WGS sequence"/>
</dbReference>
<sequence length="223" mass="22757">MSSRVMMLVVLVVVALVALGACSSASAATLRLANIGYSRGDDVFRGLGAMAAGRNERACGSGNTPAIDLYRARVARLPDDADAKVFDAAVVWFEVAECEASGSVRAVMALANGPQSDPDYANRTDLAVVGTAGDVIPAACGSGANGNITFTLPSDTLLGPYTLQIEYTYTPPTSTNGTAPPPTVIIQCADVTVDKFKSAASALAPSVSATLLLALTLAITLSI</sequence>
<name>A0A0L0DNG7_THETB</name>
<feature type="signal peptide" evidence="1">
    <location>
        <begin position="1"/>
        <end position="27"/>
    </location>
</feature>
<dbReference type="EMBL" id="GL349483">
    <property type="protein sequence ID" value="KNC53857.1"/>
    <property type="molecule type" value="Genomic_DNA"/>
</dbReference>
<protein>
    <submittedName>
        <fullName evidence="2">Uncharacterized protein</fullName>
    </submittedName>
</protein>
<dbReference type="AlphaFoldDB" id="A0A0L0DNG7"/>